<dbReference type="PANTHER" id="PTHR12265">
    <property type="entry name" value="TRANSMEMBRANE PROTEIN 53"/>
    <property type="match status" value="1"/>
</dbReference>
<evidence type="ECO:0000256" key="5">
    <source>
        <dbReference type="ARBA" id="ARBA00023242"/>
    </source>
</evidence>
<keyword evidence="5" id="KW-0539">Nucleus</keyword>
<dbReference type="InterPro" id="IPR008547">
    <property type="entry name" value="DUF829_TMEM53"/>
</dbReference>
<accession>A0ABR3JER4</accession>
<evidence type="ECO:0000256" key="2">
    <source>
        <dbReference type="ARBA" id="ARBA00022692"/>
    </source>
</evidence>
<comment type="subcellular location">
    <subcellularLocation>
        <location evidence="6">Endomembrane system</location>
        <topology evidence="6">Single-pass membrane protein</topology>
    </subcellularLocation>
    <subcellularLocation>
        <location evidence="1">Nucleus membrane</location>
    </subcellularLocation>
</comment>
<reference evidence="9" key="1">
    <citation type="submission" date="2024-06" db="EMBL/GenBank/DDBJ databases">
        <title>Multi-omics analyses provide insights into the biosynthesis of the anticancer antibiotic pleurotin in Hohenbuehelia grisea.</title>
        <authorList>
            <person name="Weaver J.A."/>
            <person name="Alberti F."/>
        </authorList>
    </citation>
    <scope>NUCLEOTIDE SEQUENCE [LARGE SCALE GENOMIC DNA]</scope>
    <source>
        <strain evidence="9">T-177</strain>
    </source>
</reference>
<dbReference type="Proteomes" id="UP001556367">
    <property type="component" value="Unassembled WGS sequence"/>
</dbReference>
<dbReference type="Pfam" id="PF05705">
    <property type="entry name" value="DUF829"/>
    <property type="match status" value="1"/>
</dbReference>
<name>A0ABR3JER4_9AGAR</name>
<keyword evidence="2 7" id="KW-0812">Transmembrane</keyword>
<keyword evidence="9" id="KW-1185">Reference proteome</keyword>
<evidence type="ECO:0000313" key="8">
    <source>
        <dbReference type="EMBL" id="KAL0954051.1"/>
    </source>
</evidence>
<evidence type="ECO:0000256" key="6">
    <source>
        <dbReference type="ARBA" id="ARBA00037847"/>
    </source>
</evidence>
<evidence type="ECO:0000256" key="3">
    <source>
        <dbReference type="ARBA" id="ARBA00022989"/>
    </source>
</evidence>
<gene>
    <name evidence="8" type="ORF">HGRIS_005203</name>
</gene>
<evidence type="ECO:0000256" key="4">
    <source>
        <dbReference type="ARBA" id="ARBA00023136"/>
    </source>
</evidence>
<comment type="caution">
    <text evidence="8">The sequence shown here is derived from an EMBL/GenBank/DDBJ whole genome shotgun (WGS) entry which is preliminary data.</text>
</comment>
<feature type="transmembrane region" description="Helical" evidence="7">
    <location>
        <begin position="183"/>
        <end position="203"/>
    </location>
</feature>
<evidence type="ECO:0008006" key="10">
    <source>
        <dbReference type="Google" id="ProtNLM"/>
    </source>
</evidence>
<evidence type="ECO:0000313" key="9">
    <source>
        <dbReference type="Proteomes" id="UP001556367"/>
    </source>
</evidence>
<keyword evidence="3 7" id="KW-1133">Transmembrane helix</keyword>
<evidence type="ECO:0000256" key="1">
    <source>
        <dbReference type="ARBA" id="ARBA00004126"/>
    </source>
</evidence>
<dbReference type="EMBL" id="JASNQZ010000008">
    <property type="protein sequence ID" value="KAL0954051.1"/>
    <property type="molecule type" value="Genomic_DNA"/>
</dbReference>
<sequence length="302" mass="33254">MTPIPSNLAAERRAEQLGTDVTIFHPAVHPESPEIDVSHPSLILVFGWMDAPISPLRKYVQAYDTVYPTATVVVVKSHASFFLTGTKAREAALQPLYDVLMSRLYDVKKTPSGGLLIHVLSNGGAFQLMVLHDMLQRPALDTDPNSPLEFPIALIIDSAPGENEYTSMLASFTASMRNPVVRIAAKISLSLAYGIYAIITTMLGMRPVFQDLRAFLAQPGLLPGADKNTPRVYFYSEVDKMVSYKAIESHLAQVAALGFKVRVEKFSGSQHVSHSRKDGDRYWAAVKETWSEAAKGRARAHL</sequence>
<proteinExistence type="predicted"/>
<dbReference type="PANTHER" id="PTHR12265:SF30">
    <property type="entry name" value="TRANSMEMBRANE PROTEIN 53"/>
    <property type="match status" value="1"/>
</dbReference>
<evidence type="ECO:0000256" key="7">
    <source>
        <dbReference type="SAM" id="Phobius"/>
    </source>
</evidence>
<organism evidence="8 9">
    <name type="scientific">Hohenbuehelia grisea</name>
    <dbReference type="NCBI Taxonomy" id="104357"/>
    <lineage>
        <taxon>Eukaryota</taxon>
        <taxon>Fungi</taxon>
        <taxon>Dikarya</taxon>
        <taxon>Basidiomycota</taxon>
        <taxon>Agaricomycotina</taxon>
        <taxon>Agaricomycetes</taxon>
        <taxon>Agaricomycetidae</taxon>
        <taxon>Agaricales</taxon>
        <taxon>Pleurotineae</taxon>
        <taxon>Pleurotaceae</taxon>
        <taxon>Hohenbuehelia</taxon>
    </lineage>
</organism>
<protein>
    <recommendedName>
        <fullName evidence="10">Indole-diterpene biosynthesis protein PaxU</fullName>
    </recommendedName>
</protein>
<keyword evidence="4 7" id="KW-0472">Membrane</keyword>